<protein>
    <submittedName>
        <fullName evidence="1">Secretory protein</fullName>
    </submittedName>
</protein>
<dbReference type="RefSeq" id="WP_081154404.1">
    <property type="nucleotide sequence ID" value="NZ_LVYD01000075.1"/>
</dbReference>
<dbReference type="AlphaFoldDB" id="A0A1V9FMY4"/>
<dbReference type="Pfam" id="PF04450">
    <property type="entry name" value="BSP"/>
    <property type="match status" value="1"/>
</dbReference>
<accession>A0A1V9FMY4</accession>
<sequence>MKAILIVLLAAALAVGFTQPARISGLLVTSYGAPGADTITREGYTLLFYNLHPGFDTSTRRRLIDAFFQVYPIEVRRFNAKAARKVIFTIDPNYDGVAETSGNRVRISPLWLKAHPEDIDVVTHEAMHIVQNYTHPVPGWLTEGIADYARYTYGINNHNGNWWLPDFSAGQHYTNAYRVTARFFVWLEKNQHSGIIDSLDKAARAGEYTPQIWTKLTGKTVDGLWQDYSAHPQLELTYR</sequence>
<dbReference type="OrthoDB" id="211588at2"/>
<dbReference type="STRING" id="1703345.A3860_36670"/>
<evidence type="ECO:0000313" key="1">
    <source>
        <dbReference type="EMBL" id="OQP59616.1"/>
    </source>
</evidence>
<keyword evidence="2" id="KW-1185">Reference proteome</keyword>
<dbReference type="PANTHER" id="PTHR33321">
    <property type="match status" value="1"/>
</dbReference>
<proteinExistence type="predicted"/>
<gene>
    <name evidence="1" type="ORF">A3860_36670</name>
</gene>
<reference evidence="1 2" key="1">
    <citation type="submission" date="2016-03" db="EMBL/GenBank/DDBJ databases">
        <title>Niastella vici sp. nov., isolated from farmland soil.</title>
        <authorList>
            <person name="Chen L."/>
            <person name="Wang D."/>
            <person name="Yang S."/>
            <person name="Wang G."/>
        </authorList>
    </citation>
    <scope>NUCLEOTIDE SEQUENCE [LARGE SCALE GENOMIC DNA]</scope>
    <source>
        <strain evidence="1 2">DJ57</strain>
    </source>
</reference>
<dbReference type="EMBL" id="LVYD01000075">
    <property type="protein sequence ID" value="OQP59616.1"/>
    <property type="molecule type" value="Genomic_DNA"/>
</dbReference>
<organism evidence="1 2">
    <name type="scientific">Niastella vici</name>
    <dbReference type="NCBI Taxonomy" id="1703345"/>
    <lineage>
        <taxon>Bacteria</taxon>
        <taxon>Pseudomonadati</taxon>
        <taxon>Bacteroidota</taxon>
        <taxon>Chitinophagia</taxon>
        <taxon>Chitinophagales</taxon>
        <taxon>Chitinophagaceae</taxon>
        <taxon>Niastella</taxon>
    </lineage>
</organism>
<evidence type="ECO:0000313" key="2">
    <source>
        <dbReference type="Proteomes" id="UP000192796"/>
    </source>
</evidence>
<dbReference type="PANTHER" id="PTHR33321:SF12">
    <property type="entry name" value="PLANT BASIC SECRETORY PROTEIN (BSP) FAMILY PROTEIN"/>
    <property type="match status" value="1"/>
</dbReference>
<dbReference type="InterPro" id="IPR007541">
    <property type="entry name" value="Uncharacterised_BSP"/>
</dbReference>
<name>A0A1V9FMY4_9BACT</name>
<dbReference type="Proteomes" id="UP000192796">
    <property type="component" value="Unassembled WGS sequence"/>
</dbReference>
<comment type="caution">
    <text evidence="1">The sequence shown here is derived from an EMBL/GenBank/DDBJ whole genome shotgun (WGS) entry which is preliminary data.</text>
</comment>